<accession>A0ABY0YMM6</accession>
<dbReference type="EMBL" id="FNTT01000002">
    <property type="protein sequence ID" value="SED73246.1"/>
    <property type="molecule type" value="Genomic_DNA"/>
</dbReference>
<reference evidence="1 2" key="1">
    <citation type="submission" date="2016-10" db="EMBL/GenBank/DDBJ databases">
        <authorList>
            <person name="Varghese N."/>
            <person name="Submissions S."/>
        </authorList>
    </citation>
    <scope>NUCLEOTIDE SEQUENCE [LARGE SCALE GENOMIC DNA]</scope>
    <source>
        <strain evidence="1 2">BS3780</strain>
    </source>
</reference>
<gene>
    <name evidence="1" type="ORF">SAMN04490188_1294</name>
</gene>
<evidence type="ECO:0000313" key="2">
    <source>
        <dbReference type="Proteomes" id="UP000183915"/>
    </source>
</evidence>
<organism evidence="1 2">
    <name type="scientific">Pseudomonas kilonensis</name>
    <dbReference type="NCBI Taxonomy" id="132476"/>
    <lineage>
        <taxon>Bacteria</taxon>
        <taxon>Pseudomonadati</taxon>
        <taxon>Pseudomonadota</taxon>
        <taxon>Gammaproteobacteria</taxon>
        <taxon>Pseudomonadales</taxon>
        <taxon>Pseudomonadaceae</taxon>
        <taxon>Pseudomonas</taxon>
    </lineage>
</organism>
<proteinExistence type="predicted"/>
<comment type="caution">
    <text evidence="1">The sequence shown here is derived from an EMBL/GenBank/DDBJ whole genome shotgun (WGS) entry which is preliminary data.</text>
</comment>
<protein>
    <submittedName>
        <fullName evidence="1">Uncharacterized protein</fullName>
    </submittedName>
</protein>
<sequence>MWERACSRWRWFSHMDVGLLASSRASSLPQEKRGPTKNQVGY</sequence>
<name>A0ABY0YMM6_9PSED</name>
<evidence type="ECO:0000313" key="1">
    <source>
        <dbReference type="EMBL" id="SED73246.1"/>
    </source>
</evidence>
<dbReference type="Proteomes" id="UP000183915">
    <property type="component" value="Unassembled WGS sequence"/>
</dbReference>
<keyword evidence="2" id="KW-1185">Reference proteome</keyword>